<dbReference type="SUPFAM" id="SSF56752">
    <property type="entry name" value="D-aminoacid aminotransferase-like PLP-dependent enzymes"/>
    <property type="match status" value="1"/>
</dbReference>
<dbReference type="InterPro" id="IPR018300">
    <property type="entry name" value="Aminotrans_IV_CS"/>
</dbReference>
<evidence type="ECO:0000256" key="2">
    <source>
        <dbReference type="ARBA" id="ARBA00009320"/>
    </source>
</evidence>
<evidence type="ECO:0000256" key="3">
    <source>
        <dbReference type="ARBA" id="ARBA00022898"/>
    </source>
</evidence>
<dbReference type="PANTHER" id="PTHR42743:SF2">
    <property type="entry name" value="AMINODEOXYCHORISMATE LYASE"/>
    <property type="match status" value="1"/>
</dbReference>
<dbReference type="EMBL" id="FP565176">
    <property type="protein sequence ID" value="CBA16024.1"/>
    <property type="molecule type" value="Genomic_DNA"/>
</dbReference>
<proteinExistence type="inferred from homology"/>
<dbReference type="GO" id="GO:0008153">
    <property type="term" value="P:4-aminobenzoate biosynthetic process"/>
    <property type="evidence" value="ECO:0007669"/>
    <property type="project" value="TreeGrafter"/>
</dbReference>
<dbReference type="InterPro" id="IPR036038">
    <property type="entry name" value="Aminotransferase-like"/>
</dbReference>
<gene>
    <name evidence="6" type="primary">albXVIII</name>
    <name evidence="6" type="ordered locus">XALc_1520</name>
</gene>
<comment type="similarity">
    <text evidence="2 4">Belongs to the class-IV pyridoxal-phosphate-dependent aminotransferase family.</text>
</comment>
<dbReference type="Gene3D" id="3.20.10.10">
    <property type="entry name" value="D-amino Acid Aminotransferase, subunit A, domain 2"/>
    <property type="match status" value="1"/>
</dbReference>
<dbReference type="PANTHER" id="PTHR42743">
    <property type="entry name" value="AMINO-ACID AMINOTRANSFERASE"/>
    <property type="match status" value="1"/>
</dbReference>
<dbReference type="STRING" id="380358.XALC_1520"/>
<evidence type="ECO:0000256" key="1">
    <source>
        <dbReference type="ARBA" id="ARBA00001933"/>
    </source>
</evidence>
<accession>D2UDF1</accession>
<dbReference type="GO" id="GO:0005829">
    <property type="term" value="C:cytosol"/>
    <property type="evidence" value="ECO:0007669"/>
    <property type="project" value="TreeGrafter"/>
</dbReference>
<comment type="cofactor">
    <cofactor evidence="1 5">
        <name>pyridoxal 5'-phosphate</name>
        <dbReference type="ChEBI" id="CHEBI:597326"/>
    </cofactor>
</comment>
<dbReference type="GO" id="GO:0008696">
    <property type="term" value="F:4-amino-4-deoxychorismate lyase activity"/>
    <property type="evidence" value="ECO:0007669"/>
    <property type="project" value="TreeGrafter"/>
</dbReference>
<keyword evidence="3 5" id="KW-0663">Pyridoxal phosphate</keyword>
<evidence type="ECO:0000256" key="4">
    <source>
        <dbReference type="RuleBase" id="RU004106"/>
    </source>
</evidence>
<keyword evidence="7" id="KW-1185">Reference proteome</keyword>
<dbReference type="KEGG" id="xal:XALC_1520"/>
<dbReference type="AlphaFoldDB" id="D2UDF1"/>
<dbReference type="PATRIC" id="fig|29447.3.peg.1496"/>
<organism evidence="6 7">
    <name type="scientific">Xanthomonas albilineans (strain GPE PC73 / CFBP 7063)</name>
    <dbReference type="NCBI Taxonomy" id="380358"/>
    <lineage>
        <taxon>Bacteria</taxon>
        <taxon>Pseudomonadati</taxon>
        <taxon>Pseudomonadota</taxon>
        <taxon>Gammaproteobacteria</taxon>
        <taxon>Lysobacterales</taxon>
        <taxon>Lysobacteraceae</taxon>
        <taxon>Xanthomonas</taxon>
    </lineage>
</organism>
<name>D2UDF1_XANAP</name>
<dbReference type="InterPro" id="IPR001544">
    <property type="entry name" value="Aminotrans_IV"/>
</dbReference>
<dbReference type="OrthoDB" id="9805628at2"/>
<keyword evidence="6" id="KW-0456">Lyase</keyword>
<dbReference type="Proteomes" id="UP000001890">
    <property type="component" value="Chromosome"/>
</dbReference>
<protein>
    <submittedName>
        <fullName evidence="6">Putative 4-amino-4-deoxychorismate lyase albicidin synthetase protein</fullName>
    </submittedName>
</protein>
<dbReference type="eggNOG" id="COG0115">
    <property type="taxonomic scope" value="Bacteria"/>
</dbReference>
<dbReference type="InterPro" id="IPR050571">
    <property type="entry name" value="Class-IV_PLP-Dep_Aminotrnsfr"/>
</dbReference>
<dbReference type="InterPro" id="IPR043132">
    <property type="entry name" value="BCAT-like_C"/>
</dbReference>
<dbReference type="Pfam" id="PF01063">
    <property type="entry name" value="Aminotran_4"/>
    <property type="match status" value="1"/>
</dbReference>
<evidence type="ECO:0000313" key="6">
    <source>
        <dbReference type="EMBL" id="CBA16024.1"/>
    </source>
</evidence>
<evidence type="ECO:0000313" key="7">
    <source>
        <dbReference type="Proteomes" id="UP000001890"/>
    </source>
</evidence>
<evidence type="ECO:0000256" key="5">
    <source>
        <dbReference type="RuleBase" id="RU004516"/>
    </source>
</evidence>
<reference evidence="6 7" key="1">
    <citation type="journal article" date="2009" name="BMC Genomics">
        <title>The complete genome sequence of Xanthomonas albilineans provides new insights into the reductive genome evolution of the xylem-limited Xanthomonadaceae.</title>
        <authorList>
            <person name="Pieretti I."/>
            <person name="Royer M."/>
            <person name="Barbe V."/>
            <person name="Carrere S."/>
            <person name="Koebnik R."/>
            <person name="Cociancich S."/>
            <person name="Couloux A."/>
            <person name="Darrasse A."/>
            <person name="Gouzy J."/>
            <person name="Jacques M.A."/>
            <person name="Lauber E."/>
            <person name="Manceau C."/>
            <person name="Mangenot S."/>
            <person name="Poussier S."/>
            <person name="Segurens B."/>
            <person name="Szurek B."/>
            <person name="Verdier V."/>
            <person name="Arlat M."/>
            <person name="Rott P."/>
        </authorList>
    </citation>
    <scope>NUCLEOTIDE SEQUENCE [LARGE SCALE GENOMIC DNA]</scope>
    <source>
        <strain evidence="7">GPE PC73 / CFBP 7063</strain>
    </source>
</reference>
<dbReference type="PROSITE" id="PS00770">
    <property type="entry name" value="AA_TRANSFER_CLASS_4"/>
    <property type="match status" value="1"/>
</dbReference>
<sequence>MDTVGRVVEGCTNNLFLVENGHLVTPDLGVAGVSGIMRGRVIEYGRQHGLACAVKHVYPDQLVRAQEVFLTNAVFGILPVRSIDAHSYRIGPVTLRLLNALCQGVYFTERSLHQVSIHAGQDP</sequence>